<dbReference type="SUPFAM" id="SSF46785">
    <property type="entry name" value="Winged helix' DNA-binding domain"/>
    <property type="match status" value="1"/>
</dbReference>
<dbReference type="PANTHER" id="PTHR30126">
    <property type="entry name" value="HTH-TYPE TRANSCRIPTIONAL REGULATOR"/>
    <property type="match status" value="1"/>
</dbReference>
<accession>A0A8I1SYR5</accession>
<dbReference type="Gene3D" id="3.40.190.290">
    <property type="match status" value="1"/>
</dbReference>
<dbReference type="InterPro" id="IPR036388">
    <property type="entry name" value="WH-like_DNA-bd_sf"/>
</dbReference>
<evidence type="ECO:0000256" key="2">
    <source>
        <dbReference type="ARBA" id="ARBA00023015"/>
    </source>
</evidence>
<dbReference type="AlphaFoldDB" id="A0A8I1SYR5"/>
<dbReference type="CDD" id="cd08419">
    <property type="entry name" value="PBP2_CbbR_RubisCO_like"/>
    <property type="match status" value="1"/>
</dbReference>
<protein>
    <submittedName>
        <fullName evidence="6">LysR family transcriptional regulator</fullName>
    </submittedName>
</protein>
<keyword evidence="4" id="KW-0804">Transcription</keyword>
<evidence type="ECO:0000256" key="1">
    <source>
        <dbReference type="ARBA" id="ARBA00009437"/>
    </source>
</evidence>
<dbReference type="GO" id="GO:0003700">
    <property type="term" value="F:DNA-binding transcription factor activity"/>
    <property type="evidence" value="ECO:0007669"/>
    <property type="project" value="InterPro"/>
</dbReference>
<evidence type="ECO:0000256" key="4">
    <source>
        <dbReference type="ARBA" id="ARBA00023163"/>
    </source>
</evidence>
<dbReference type="PROSITE" id="PS50931">
    <property type="entry name" value="HTH_LYSR"/>
    <property type="match status" value="1"/>
</dbReference>
<evidence type="ECO:0000256" key="3">
    <source>
        <dbReference type="ARBA" id="ARBA00023125"/>
    </source>
</evidence>
<reference evidence="6" key="1">
    <citation type="submission" date="2021-02" db="EMBL/GenBank/DDBJ databases">
        <title>Thiocyanate and organic carbon inputs drive convergent selection for specific autotrophic Afipia and Thiobacillus strains within complex microbiomes.</title>
        <authorList>
            <person name="Huddy R.J."/>
            <person name="Sachdeva R."/>
            <person name="Kadzinga F."/>
            <person name="Kantor R.S."/>
            <person name="Harrison S.T.L."/>
            <person name="Banfield J.F."/>
        </authorList>
    </citation>
    <scope>NUCLEOTIDE SEQUENCE</scope>
    <source>
        <strain evidence="6">SCN18_13_7_16_R3_B_64_19</strain>
    </source>
</reference>
<gene>
    <name evidence="6" type="ORF">J0I24_15855</name>
</gene>
<dbReference type="PANTHER" id="PTHR30126:SF5">
    <property type="entry name" value="HTH-TYPE TRANSCRIPTIONAL ACTIVATOR CMPR"/>
    <property type="match status" value="1"/>
</dbReference>
<proteinExistence type="inferred from homology"/>
<dbReference type="Pfam" id="PF00126">
    <property type="entry name" value="HTH_1"/>
    <property type="match status" value="1"/>
</dbReference>
<dbReference type="InterPro" id="IPR036390">
    <property type="entry name" value="WH_DNA-bd_sf"/>
</dbReference>
<feature type="domain" description="HTH lysR-type" evidence="5">
    <location>
        <begin position="4"/>
        <end position="61"/>
    </location>
</feature>
<dbReference type="Pfam" id="PF03466">
    <property type="entry name" value="LysR_substrate"/>
    <property type="match status" value="1"/>
</dbReference>
<dbReference type="GO" id="GO:0000976">
    <property type="term" value="F:transcription cis-regulatory region binding"/>
    <property type="evidence" value="ECO:0007669"/>
    <property type="project" value="TreeGrafter"/>
</dbReference>
<dbReference type="FunFam" id="1.10.10.10:FF:000001">
    <property type="entry name" value="LysR family transcriptional regulator"/>
    <property type="match status" value="1"/>
</dbReference>
<comment type="similarity">
    <text evidence="1">Belongs to the LysR transcriptional regulatory family.</text>
</comment>
<dbReference type="Proteomes" id="UP000664800">
    <property type="component" value="Unassembled WGS sequence"/>
</dbReference>
<organism evidence="6 7">
    <name type="scientific">Thiomonas arsenitoxydans (strain DSM 22701 / CIP 110005 / 3As)</name>
    <dbReference type="NCBI Taxonomy" id="426114"/>
    <lineage>
        <taxon>Bacteria</taxon>
        <taxon>Pseudomonadati</taxon>
        <taxon>Pseudomonadota</taxon>
        <taxon>Betaproteobacteria</taxon>
        <taxon>Burkholderiales</taxon>
        <taxon>Thiomonas</taxon>
    </lineage>
</organism>
<keyword evidence="2" id="KW-0805">Transcription regulation</keyword>
<evidence type="ECO:0000313" key="6">
    <source>
        <dbReference type="EMBL" id="MBN8745746.1"/>
    </source>
</evidence>
<name>A0A8I1SYR5_THIA3</name>
<comment type="caution">
    <text evidence="6">The sequence shown here is derived from an EMBL/GenBank/DDBJ whole genome shotgun (WGS) entry which is preliminary data.</text>
</comment>
<evidence type="ECO:0000313" key="7">
    <source>
        <dbReference type="Proteomes" id="UP000664800"/>
    </source>
</evidence>
<dbReference type="EMBL" id="JAFKMR010000040">
    <property type="protein sequence ID" value="MBN8745746.1"/>
    <property type="molecule type" value="Genomic_DNA"/>
</dbReference>
<dbReference type="RefSeq" id="WP_276732939.1">
    <property type="nucleotide sequence ID" value="NZ_JAFKMR010000040.1"/>
</dbReference>
<evidence type="ECO:0000259" key="5">
    <source>
        <dbReference type="PROSITE" id="PS50931"/>
    </source>
</evidence>
<keyword evidence="3" id="KW-0238">DNA-binding</keyword>
<dbReference type="PRINTS" id="PR00039">
    <property type="entry name" value="HTHLYSR"/>
</dbReference>
<dbReference type="InterPro" id="IPR005119">
    <property type="entry name" value="LysR_subst-bd"/>
</dbReference>
<dbReference type="SUPFAM" id="SSF53850">
    <property type="entry name" value="Periplasmic binding protein-like II"/>
    <property type="match status" value="1"/>
</dbReference>
<dbReference type="Gene3D" id="1.10.10.10">
    <property type="entry name" value="Winged helix-like DNA-binding domain superfamily/Winged helix DNA-binding domain"/>
    <property type="match status" value="1"/>
</dbReference>
<sequence length="307" mass="33651">MIRITFRQLEILQAVADCGSFSRASEKLHLTQPAVSMQIKQLENLLDMPLFEHAGKKIRLTEAGNVALRSAGIVTRELNDLEQSLSNLKGLRGGVLTVSVASTASVFAARLMALFRRQFPDVEVSLNVVNRETLLRHLTENVSDLALMGTPPEGYQLSAQPFMDNPLVIIAAPDHPLARKRAIPLKRLLEEPLVVREPASGTRGALENFIRERQLPFKPTMEMNKNEAIKHAVEAGLGVGLVSLHTVQAELTSGQLSILDVEGFPLKRQWFLVQRDGKRLSPAAQAFAELVLSKGPSIMAAAETKTG</sequence>
<dbReference type="InterPro" id="IPR000847">
    <property type="entry name" value="LysR_HTH_N"/>
</dbReference>